<reference evidence="12 13" key="1">
    <citation type="submission" date="2016-05" db="EMBL/GenBank/DDBJ databases">
        <authorList>
            <person name="Lavstsen T."/>
            <person name="Jespersen J.S."/>
        </authorList>
    </citation>
    <scope>NUCLEOTIDE SEQUENCE [LARGE SCALE GENOMIC DNA]</scope>
    <source>
        <strain evidence="12 13">B7-9</strain>
    </source>
</reference>
<dbReference type="GO" id="GO:0009337">
    <property type="term" value="C:sulfite reductase complex (NADPH)"/>
    <property type="evidence" value="ECO:0007669"/>
    <property type="project" value="TreeGrafter"/>
</dbReference>
<evidence type="ECO:0000259" key="10">
    <source>
        <dbReference type="Pfam" id="PF01077"/>
    </source>
</evidence>
<evidence type="ECO:0000256" key="4">
    <source>
        <dbReference type="ARBA" id="ARBA00022485"/>
    </source>
</evidence>
<feature type="domain" description="Nitrite/Sulfite reductase ferredoxin-like" evidence="11">
    <location>
        <begin position="357"/>
        <end position="424"/>
    </location>
</feature>
<dbReference type="GO" id="GO:0020037">
    <property type="term" value="F:heme binding"/>
    <property type="evidence" value="ECO:0007669"/>
    <property type="project" value="InterPro"/>
</dbReference>
<dbReference type="EMBL" id="LYXE01000045">
    <property type="protein sequence ID" value="PDW00379.1"/>
    <property type="molecule type" value="Genomic_DNA"/>
</dbReference>
<dbReference type="Pfam" id="PF03460">
    <property type="entry name" value="NIR_SIR_ferr"/>
    <property type="match status" value="1"/>
</dbReference>
<dbReference type="InterPro" id="IPR045854">
    <property type="entry name" value="NO2/SO3_Rdtase_4Fe4S_sf"/>
</dbReference>
<evidence type="ECO:0000256" key="6">
    <source>
        <dbReference type="ARBA" id="ARBA00022723"/>
    </source>
</evidence>
<comment type="caution">
    <text evidence="12">The sequence shown here is derived from an EMBL/GenBank/DDBJ whole genome shotgun (WGS) entry which is preliminary data.</text>
</comment>
<comment type="similarity">
    <text evidence="3">Belongs to the nitrite and sulfite reductase 4Fe-4S domain family.</text>
</comment>
<dbReference type="InterPro" id="IPR005117">
    <property type="entry name" value="NiRdtase/SiRdtase_haem-b_fer"/>
</dbReference>
<dbReference type="SUPFAM" id="SSF56014">
    <property type="entry name" value="Nitrite and sulphite reductase 4Fe-4S domain-like"/>
    <property type="match status" value="2"/>
</dbReference>
<dbReference type="NCBIfam" id="NF010029">
    <property type="entry name" value="PRK13504.1"/>
    <property type="match status" value="1"/>
</dbReference>
<dbReference type="Pfam" id="PF13241">
    <property type="entry name" value="NAD_binding_7"/>
    <property type="match status" value="1"/>
</dbReference>
<dbReference type="Gene3D" id="3.30.413.10">
    <property type="entry name" value="Sulfite Reductase Hemoprotein, domain 1"/>
    <property type="match status" value="2"/>
</dbReference>
<dbReference type="PRINTS" id="PR00397">
    <property type="entry name" value="SIROHAEM"/>
</dbReference>
<dbReference type="InterPro" id="IPR045169">
    <property type="entry name" value="NO2/SO3_Rdtase_4Fe4S_prot"/>
</dbReference>
<feature type="domain" description="Nitrite/sulphite reductase 4Fe-4S" evidence="10">
    <location>
        <begin position="174"/>
        <end position="336"/>
    </location>
</feature>
<proteinExistence type="inferred from homology"/>
<evidence type="ECO:0000313" key="12">
    <source>
        <dbReference type="EMBL" id="PDW00379.1"/>
    </source>
</evidence>
<keyword evidence="6" id="KW-0479">Metal-binding</keyword>
<evidence type="ECO:0000256" key="1">
    <source>
        <dbReference type="ARBA" id="ARBA00001929"/>
    </source>
</evidence>
<dbReference type="Gene3D" id="3.40.50.720">
    <property type="entry name" value="NAD(P)-binding Rossmann-like Domain"/>
    <property type="match status" value="1"/>
</dbReference>
<evidence type="ECO:0000256" key="2">
    <source>
        <dbReference type="ARBA" id="ARBA00001966"/>
    </source>
</evidence>
<comment type="cofactor">
    <cofactor evidence="1">
        <name>siroheme</name>
        <dbReference type="ChEBI" id="CHEBI:60052"/>
    </cofactor>
</comment>
<dbReference type="Pfam" id="PF01077">
    <property type="entry name" value="NIR_SIR"/>
    <property type="match status" value="1"/>
</dbReference>
<evidence type="ECO:0008006" key="14">
    <source>
        <dbReference type="Google" id="ProtNLM"/>
    </source>
</evidence>
<protein>
    <recommendedName>
        <fullName evidence="14">Precorrin-2 dehydrogenase</fullName>
    </recommendedName>
</protein>
<dbReference type="InterPro" id="IPR036136">
    <property type="entry name" value="Nit/Sulf_reduc_fer-like_dom_sf"/>
</dbReference>
<organism evidence="12 13">
    <name type="scientific">Candidatus Chloroploca asiatica</name>
    <dbReference type="NCBI Taxonomy" id="1506545"/>
    <lineage>
        <taxon>Bacteria</taxon>
        <taxon>Bacillati</taxon>
        <taxon>Chloroflexota</taxon>
        <taxon>Chloroflexia</taxon>
        <taxon>Chloroflexales</taxon>
        <taxon>Chloroflexineae</taxon>
        <taxon>Oscillochloridaceae</taxon>
        <taxon>Candidatus Chloroploca</taxon>
    </lineage>
</organism>
<dbReference type="GO" id="GO:0000103">
    <property type="term" value="P:sulfate assimilation"/>
    <property type="evidence" value="ECO:0007669"/>
    <property type="project" value="TreeGrafter"/>
</dbReference>
<dbReference type="GO" id="GO:0046872">
    <property type="term" value="F:metal ion binding"/>
    <property type="evidence" value="ECO:0007669"/>
    <property type="project" value="UniProtKB-KW"/>
</dbReference>
<dbReference type="OrthoDB" id="9803707at2"/>
<dbReference type="PANTHER" id="PTHR11493">
    <property type="entry name" value="SULFITE REDUCTASE [NADPH] SUBUNIT BETA-RELATED"/>
    <property type="match status" value="1"/>
</dbReference>
<keyword evidence="8" id="KW-0408">Iron</keyword>
<keyword evidence="4" id="KW-0004">4Fe-4S</keyword>
<dbReference type="RefSeq" id="WP_097651066.1">
    <property type="nucleotide sequence ID" value="NZ_LYXE01000045.1"/>
</dbReference>
<dbReference type="Proteomes" id="UP000220922">
    <property type="component" value="Unassembled WGS sequence"/>
</dbReference>
<evidence type="ECO:0000313" key="13">
    <source>
        <dbReference type="Proteomes" id="UP000220922"/>
    </source>
</evidence>
<dbReference type="InterPro" id="IPR006067">
    <property type="entry name" value="NO2/SO3_Rdtase_4Fe4S_dom"/>
</dbReference>
<evidence type="ECO:0000256" key="5">
    <source>
        <dbReference type="ARBA" id="ARBA00022617"/>
    </source>
</evidence>
<evidence type="ECO:0000256" key="3">
    <source>
        <dbReference type="ARBA" id="ARBA00010429"/>
    </source>
</evidence>
<dbReference type="GO" id="GO:0051539">
    <property type="term" value="F:4 iron, 4 sulfur cluster binding"/>
    <property type="evidence" value="ECO:0007669"/>
    <property type="project" value="UniProtKB-KW"/>
</dbReference>
<evidence type="ECO:0000256" key="8">
    <source>
        <dbReference type="ARBA" id="ARBA00023004"/>
    </source>
</evidence>
<dbReference type="SUPFAM" id="SSF55124">
    <property type="entry name" value="Nitrite/Sulfite reductase N-terminal domain-like"/>
    <property type="match status" value="2"/>
</dbReference>
<dbReference type="AlphaFoldDB" id="A0A2H3KPZ2"/>
<dbReference type="PROSITE" id="PS00365">
    <property type="entry name" value="NIR_SIR"/>
    <property type="match status" value="1"/>
</dbReference>
<evidence type="ECO:0000256" key="9">
    <source>
        <dbReference type="ARBA" id="ARBA00023014"/>
    </source>
</evidence>
<accession>A0A2H3KPZ2</accession>
<keyword evidence="5" id="KW-0349">Heme</keyword>
<name>A0A2H3KPZ2_9CHLR</name>
<keyword evidence="9" id="KW-0411">Iron-sulfur</keyword>
<evidence type="ECO:0000256" key="7">
    <source>
        <dbReference type="ARBA" id="ARBA00023002"/>
    </source>
</evidence>
<dbReference type="SUPFAM" id="SSF51735">
    <property type="entry name" value="NAD(P)-binding Rossmann-fold domains"/>
    <property type="match status" value="1"/>
</dbReference>
<gene>
    <name evidence="12" type="ORF">A9Q02_21795</name>
</gene>
<dbReference type="InterPro" id="IPR006066">
    <property type="entry name" value="NO2/SO3_Rdtase_FeS/sirohaem_BS"/>
</dbReference>
<dbReference type="InterPro" id="IPR036291">
    <property type="entry name" value="NAD(P)-bd_dom_sf"/>
</dbReference>
<dbReference type="GO" id="GO:0050311">
    <property type="term" value="F:sulfite reductase (ferredoxin) activity"/>
    <property type="evidence" value="ECO:0007669"/>
    <property type="project" value="TreeGrafter"/>
</dbReference>
<sequence length="603" mass="65130">MAQSSYPVILTQLTEAHCIVVGGGAVAERKVAGLLDADARPTVISPTLTSTLAEWHRAGRITHVARVFIAGDLAGATLVIAATDDSGRMTAVQYLLADDLATSYGNSTLRITTRQGLQFHGVGKSRLKPLIKALNERLVTTYAACGDVARNIMACPVADLLPGHNYSLQAVAQQINDRFIPESTAYYELWLDGERILADGKHVKVTPNREESFYGPTYLPRKHKMAIGLPHDNCVDLFTHDLALEAVVDGETLRGFNLLAGGGLGSTHGKAETFPRLADQIGFLPPAQALAVIEAASAIYRDEGDRTNRKHARLKYVLEDRGVAWFREELARRLGWALDAPVEVGVYAAHDHLGWQQQTNGNWLVGIWVASGRVKDEGAQQVRTGLRAIVELTGAEVRLTAQQNIVLAHIAPAHRTEVEALIAAYGMATVEGEAGLTTLRRHAMACPAQPTCGLAVAEAERYLPSLLGELEARDFGNERVNLRLSGCPNSCSRPPTAEIGIIGRSLGTYNVYVGGSPAGTRLARLYQADVKAADLSGLLGDLLARWQGERVPGEPFGQLPNRKRLGLSLALRTRRSASETFGLLTKALSGEPDSECRCRSIRP</sequence>
<comment type="cofactor">
    <cofactor evidence="2">
        <name>[4Fe-4S] cluster</name>
        <dbReference type="ChEBI" id="CHEBI:49883"/>
    </cofactor>
</comment>
<dbReference type="GO" id="GO:0016002">
    <property type="term" value="F:sulfite reductase activity"/>
    <property type="evidence" value="ECO:0007669"/>
    <property type="project" value="TreeGrafter"/>
</dbReference>
<dbReference type="PANTHER" id="PTHR11493:SF47">
    <property type="entry name" value="SULFITE REDUCTASE [NADPH] SUBUNIT BETA"/>
    <property type="match status" value="1"/>
</dbReference>
<keyword evidence="7" id="KW-0560">Oxidoreductase</keyword>
<keyword evidence="13" id="KW-1185">Reference proteome</keyword>
<evidence type="ECO:0000259" key="11">
    <source>
        <dbReference type="Pfam" id="PF03460"/>
    </source>
</evidence>